<proteinExistence type="predicted"/>
<organism evidence="3 4">
    <name type="scientific">Elysia crispata</name>
    <name type="common">lettuce slug</name>
    <dbReference type="NCBI Taxonomy" id="231223"/>
    <lineage>
        <taxon>Eukaryota</taxon>
        <taxon>Metazoa</taxon>
        <taxon>Spiralia</taxon>
        <taxon>Lophotrochozoa</taxon>
        <taxon>Mollusca</taxon>
        <taxon>Gastropoda</taxon>
        <taxon>Heterobranchia</taxon>
        <taxon>Euthyneura</taxon>
        <taxon>Panpulmonata</taxon>
        <taxon>Sacoglossa</taxon>
        <taxon>Placobranchoidea</taxon>
        <taxon>Plakobranchidae</taxon>
        <taxon>Elysia</taxon>
    </lineage>
</organism>
<gene>
    <name evidence="3" type="ORF">RRG08_020800</name>
</gene>
<dbReference type="InterPro" id="IPR032718">
    <property type="entry name" value="PGBD4_Znf_C"/>
</dbReference>
<evidence type="ECO:0000259" key="2">
    <source>
        <dbReference type="Pfam" id="PF13842"/>
    </source>
</evidence>
<evidence type="ECO:0000313" key="4">
    <source>
        <dbReference type="Proteomes" id="UP001283361"/>
    </source>
</evidence>
<reference evidence="3" key="1">
    <citation type="journal article" date="2023" name="G3 (Bethesda)">
        <title>A reference genome for the long-term kleptoplast-retaining sea slug Elysia crispata morphotype clarki.</title>
        <authorList>
            <person name="Eastman K.E."/>
            <person name="Pendleton A.L."/>
            <person name="Shaikh M.A."/>
            <person name="Suttiyut T."/>
            <person name="Ogas R."/>
            <person name="Tomko P."/>
            <person name="Gavelis G."/>
            <person name="Widhalm J.R."/>
            <person name="Wisecaver J.H."/>
        </authorList>
    </citation>
    <scope>NUCLEOTIDE SEQUENCE</scope>
    <source>
        <strain evidence="3">ECLA1</strain>
    </source>
</reference>
<name>A0AAE0YKZ5_9GAST</name>
<dbReference type="AlphaFoldDB" id="A0AAE0YKZ5"/>
<sequence>MTELASQKLTEAEKAGPKKNAAGCKAANPIERLTGNKHLVALSDKDRNCVVCSTPAQRRRTKYYCSGCTNKPYLHAKGCFQQYHSQHLI</sequence>
<comment type="caution">
    <text evidence="3">The sequence shown here is derived from an EMBL/GenBank/DDBJ whole genome shotgun (WGS) entry which is preliminary data.</text>
</comment>
<dbReference type="EMBL" id="JAWDGP010006034">
    <property type="protein sequence ID" value="KAK3748314.1"/>
    <property type="molecule type" value="Genomic_DNA"/>
</dbReference>
<keyword evidence="4" id="KW-1185">Reference proteome</keyword>
<evidence type="ECO:0000313" key="3">
    <source>
        <dbReference type="EMBL" id="KAK3748314.1"/>
    </source>
</evidence>
<dbReference type="Proteomes" id="UP001283361">
    <property type="component" value="Unassembled WGS sequence"/>
</dbReference>
<evidence type="ECO:0000256" key="1">
    <source>
        <dbReference type="SAM" id="MobiDB-lite"/>
    </source>
</evidence>
<accession>A0AAE0YKZ5</accession>
<dbReference type="Pfam" id="PF13842">
    <property type="entry name" value="zf-Tnp_2"/>
    <property type="match status" value="1"/>
</dbReference>
<feature type="region of interest" description="Disordered" evidence="1">
    <location>
        <begin position="1"/>
        <end position="22"/>
    </location>
</feature>
<protein>
    <recommendedName>
        <fullName evidence="2">PiggyBac transposable element-derived protein 4 C-terminal zinc-finger domain-containing protein</fullName>
    </recommendedName>
</protein>
<feature type="domain" description="PiggyBac transposable element-derived protein 4 C-terminal zinc-finger" evidence="2">
    <location>
        <begin position="34"/>
        <end position="84"/>
    </location>
</feature>